<organism evidence="2 3">
    <name type="scientific">Habropoda laboriosa</name>
    <dbReference type="NCBI Taxonomy" id="597456"/>
    <lineage>
        <taxon>Eukaryota</taxon>
        <taxon>Metazoa</taxon>
        <taxon>Ecdysozoa</taxon>
        <taxon>Arthropoda</taxon>
        <taxon>Hexapoda</taxon>
        <taxon>Insecta</taxon>
        <taxon>Pterygota</taxon>
        <taxon>Neoptera</taxon>
        <taxon>Endopterygota</taxon>
        <taxon>Hymenoptera</taxon>
        <taxon>Apocrita</taxon>
        <taxon>Aculeata</taxon>
        <taxon>Apoidea</taxon>
        <taxon>Anthophila</taxon>
        <taxon>Apidae</taxon>
        <taxon>Habropoda</taxon>
    </lineage>
</organism>
<dbReference type="Proteomes" id="UP000053825">
    <property type="component" value="Unassembled WGS sequence"/>
</dbReference>
<accession>A0A0L7R494</accession>
<protein>
    <submittedName>
        <fullName evidence="2">Uncharacterized protein</fullName>
    </submittedName>
</protein>
<proteinExistence type="predicted"/>
<dbReference type="EMBL" id="KQ414657">
    <property type="protein sequence ID" value="KOC65705.1"/>
    <property type="molecule type" value="Genomic_DNA"/>
</dbReference>
<evidence type="ECO:0000313" key="2">
    <source>
        <dbReference type="EMBL" id="KOC65705.1"/>
    </source>
</evidence>
<feature type="region of interest" description="Disordered" evidence="1">
    <location>
        <begin position="117"/>
        <end position="140"/>
    </location>
</feature>
<reference evidence="2 3" key="1">
    <citation type="submission" date="2015-07" db="EMBL/GenBank/DDBJ databases">
        <title>The genome of Habropoda laboriosa.</title>
        <authorList>
            <person name="Pan H."/>
            <person name="Kapheim K."/>
        </authorList>
    </citation>
    <scope>NUCLEOTIDE SEQUENCE [LARGE SCALE GENOMIC DNA]</scope>
    <source>
        <strain evidence="2">0110345459</strain>
    </source>
</reference>
<evidence type="ECO:0000256" key="1">
    <source>
        <dbReference type="SAM" id="MobiDB-lite"/>
    </source>
</evidence>
<dbReference type="STRING" id="597456.A0A0L7R494"/>
<sequence length="191" mass="22898">MSFFPLEEVKCGPLKPRKYPATVVGTPNATWGYRLLEKSNCKLFKVPESFESLDEEKRREYEHLTKILEFEGLTNRRIKKKKVWQRVQQELAAYSKEERKNRMLSYRKDLEDQWKQAEDVRRREAEREEERRLEEKRREEEYEKLTEELLHASEDITPHPFKILLRECAARYAAEKEGLCYCPPPLSGDSN</sequence>
<gene>
    <name evidence="2" type="ORF">WH47_10167</name>
</gene>
<name>A0A0L7R494_9HYME</name>
<dbReference type="OrthoDB" id="75950at2759"/>
<dbReference type="AlphaFoldDB" id="A0A0L7R494"/>
<evidence type="ECO:0000313" key="3">
    <source>
        <dbReference type="Proteomes" id="UP000053825"/>
    </source>
</evidence>
<keyword evidence="3" id="KW-1185">Reference proteome</keyword>